<evidence type="ECO:0000313" key="4">
    <source>
        <dbReference type="Proteomes" id="UP000000763"/>
    </source>
</evidence>
<dbReference type="AlphaFoldDB" id="Q6Z228"/>
<protein>
    <submittedName>
        <fullName evidence="3">Uncharacterized protein</fullName>
    </submittedName>
</protein>
<dbReference type="EMBL" id="AP005391">
    <property type="protein sequence ID" value="BAD10287.1"/>
    <property type="molecule type" value="Genomic_DNA"/>
</dbReference>
<organism evidence="3 4">
    <name type="scientific">Oryza sativa subsp. japonica</name>
    <name type="common">Rice</name>
    <dbReference type="NCBI Taxonomy" id="39947"/>
    <lineage>
        <taxon>Eukaryota</taxon>
        <taxon>Viridiplantae</taxon>
        <taxon>Streptophyta</taxon>
        <taxon>Embryophyta</taxon>
        <taxon>Tracheophyta</taxon>
        <taxon>Spermatophyta</taxon>
        <taxon>Magnoliopsida</taxon>
        <taxon>Liliopsida</taxon>
        <taxon>Poales</taxon>
        <taxon>Poaceae</taxon>
        <taxon>BOP clade</taxon>
        <taxon>Oryzoideae</taxon>
        <taxon>Oryzeae</taxon>
        <taxon>Oryzinae</taxon>
        <taxon>Oryza</taxon>
        <taxon>Oryza sativa</taxon>
    </lineage>
</organism>
<sequence length="120" mass="12880">MGHILTVAMEENCRSEHEEDEGCVVACAGTEDGRPAVGEEIAGATRWRWRRLRHGSRPGQILAPAKAAAVGDVERRTAQVEKMLVATRRAQGPAASASDRATPRPASLRLVATDKPTPTQ</sequence>
<feature type="region of interest" description="Disordered" evidence="1">
    <location>
        <begin position="88"/>
        <end position="120"/>
    </location>
</feature>
<dbReference type="EMBL" id="AP004213">
    <property type="protein sequence ID" value="BAD09286.1"/>
    <property type="molecule type" value="Genomic_DNA"/>
</dbReference>
<evidence type="ECO:0000256" key="1">
    <source>
        <dbReference type="SAM" id="MobiDB-lite"/>
    </source>
</evidence>
<proteinExistence type="predicted"/>
<dbReference type="Proteomes" id="UP000000763">
    <property type="component" value="Chromosome 8"/>
</dbReference>
<reference evidence="4" key="4">
    <citation type="journal article" date="2008" name="Nucleic Acids Res.">
        <title>The rice annotation project database (RAP-DB): 2008 update.</title>
        <authorList>
            <consortium name="The rice annotation project (RAP)"/>
        </authorList>
    </citation>
    <scope>GENOME REANNOTATION</scope>
    <source>
        <strain evidence="4">cv. Nipponbare</strain>
    </source>
</reference>
<accession>Q6Z228</accession>
<evidence type="ECO:0000313" key="3">
    <source>
        <dbReference type="EMBL" id="BAD10287.1"/>
    </source>
</evidence>
<gene>
    <name evidence="2" type="ORF">OJ1111_H02.3</name>
    <name evidence="3" type="ORF">OSJNBb0092C08.32</name>
</gene>
<reference evidence="2" key="1">
    <citation type="submission" date="2001-09" db="EMBL/GenBank/DDBJ databases">
        <title>Oryza sativa nipponbare(GA3) genomic DNA, chromosome 8, BAC clone:OJ1111_H02.</title>
        <authorList>
            <person name="Sasaki T."/>
            <person name="Matsumoto T."/>
            <person name="Yamamoto K."/>
        </authorList>
    </citation>
    <scope>NUCLEOTIDE SEQUENCE</scope>
</reference>
<evidence type="ECO:0000313" key="2">
    <source>
        <dbReference type="EMBL" id="BAD09286.1"/>
    </source>
</evidence>
<reference evidence="3" key="2">
    <citation type="submission" date="2002-06" db="EMBL/GenBank/DDBJ databases">
        <title>Oryza sativa nipponbare(GA3) genomic DNA, chromosome 8, BAC clone:OSJNBb0092C08.</title>
        <authorList>
            <person name="Sasaki T."/>
            <person name="Matsumoto T."/>
            <person name="Katayose Y."/>
        </authorList>
    </citation>
    <scope>NUCLEOTIDE SEQUENCE</scope>
</reference>
<name>Q6Z228_ORYSJ</name>
<reference evidence="4" key="3">
    <citation type="journal article" date="2005" name="Nature">
        <title>The map-based sequence of the rice genome.</title>
        <authorList>
            <consortium name="International rice genome sequencing project (IRGSP)"/>
            <person name="Matsumoto T."/>
            <person name="Wu J."/>
            <person name="Kanamori H."/>
            <person name="Katayose Y."/>
            <person name="Fujisawa M."/>
            <person name="Namiki N."/>
            <person name="Mizuno H."/>
            <person name="Yamamoto K."/>
            <person name="Antonio B.A."/>
            <person name="Baba T."/>
            <person name="Sakata K."/>
            <person name="Nagamura Y."/>
            <person name="Aoki H."/>
            <person name="Arikawa K."/>
            <person name="Arita K."/>
            <person name="Bito T."/>
            <person name="Chiden Y."/>
            <person name="Fujitsuka N."/>
            <person name="Fukunaka R."/>
            <person name="Hamada M."/>
            <person name="Harada C."/>
            <person name="Hayashi A."/>
            <person name="Hijishita S."/>
            <person name="Honda M."/>
            <person name="Hosokawa S."/>
            <person name="Ichikawa Y."/>
            <person name="Idonuma A."/>
            <person name="Iijima M."/>
            <person name="Ikeda M."/>
            <person name="Ikeno M."/>
            <person name="Ito K."/>
            <person name="Ito S."/>
            <person name="Ito T."/>
            <person name="Ito Y."/>
            <person name="Ito Y."/>
            <person name="Iwabuchi A."/>
            <person name="Kamiya K."/>
            <person name="Karasawa W."/>
            <person name="Kurita K."/>
            <person name="Katagiri S."/>
            <person name="Kikuta A."/>
            <person name="Kobayashi H."/>
            <person name="Kobayashi N."/>
            <person name="Machita K."/>
            <person name="Maehara T."/>
            <person name="Masukawa M."/>
            <person name="Mizubayashi T."/>
            <person name="Mukai Y."/>
            <person name="Nagasaki H."/>
            <person name="Nagata Y."/>
            <person name="Naito S."/>
            <person name="Nakashima M."/>
            <person name="Nakama Y."/>
            <person name="Nakamichi Y."/>
            <person name="Nakamura M."/>
            <person name="Meguro A."/>
            <person name="Negishi M."/>
            <person name="Ohta I."/>
            <person name="Ohta T."/>
            <person name="Okamoto M."/>
            <person name="Ono N."/>
            <person name="Saji S."/>
            <person name="Sakaguchi M."/>
            <person name="Sakai K."/>
            <person name="Shibata M."/>
            <person name="Shimokawa T."/>
            <person name="Song J."/>
            <person name="Takazaki Y."/>
            <person name="Terasawa K."/>
            <person name="Tsugane M."/>
            <person name="Tsuji K."/>
            <person name="Ueda S."/>
            <person name="Waki K."/>
            <person name="Yamagata H."/>
            <person name="Yamamoto M."/>
            <person name="Yamamoto S."/>
            <person name="Yamane H."/>
            <person name="Yoshiki S."/>
            <person name="Yoshihara R."/>
            <person name="Yukawa K."/>
            <person name="Zhong H."/>
            <person name="Yano M."/>
            <person name="Yuan Q."/>
            <person name="Ouyang S."/>
            <person name="Liu J."/>
            <person name="Jones K.M."/>
            <person name="Gansberger K."/>
            <person name="Moffat K."/>
            <person name="Hill J."/>
            <person name="Bera J."/>
            <person name="Fadrosh D."/>
            <person name="Jin S."/>
            <person name="Johri S."/>
            <person name="Kim M."/>
            <person name="Overton L."/>
            <person name="Reardon M."/>
            <person name="Tsitrin T."/>
            <person name="Vuong H."/>
            <person name="Weaver B."/>
            <person name="Ciecko A."/>
            <person name="Tallon L."/>
            <person name="Jackson J."/>
            <person name="Pai G."/>
            <person name="Aken S.V."/>
            <person name="Utterback T."/>
            <person name="Reidmuller S."/>
            <person name="Feldblyum T."/>
            <person name="Hsiao J."/>
            <person name="Zismann V."/>
            <person name="Iobst S."/>
            <person name="de Vazeille A.R."/>
            <person name="Buell C.R."/>
            <person name="Ying K."/>
            <person name="Li Y."/>
            <person name="Lu T."/>
            <person name="Huang Y."/>
            <person name="Zhao Q."/>
            <person name="Feng Q."/>
            <person name="Zhang L."/>
            <person name="Zhu J."/>
            <person name="Weng Q."/>
            <person name="Mu J."/>
            <person name="Lu Y."/>
            <person name="Fan D."/>
            <person name="Liu Y."/>
            <person name="Guan J."/>
            <person name="Zhang Y."/>
            <person name="Yu S."/>
            <person name="Liu X."/>
            <person name="Zhang Y."/>
            <person name="Hong G."/>
            <person name="Han B."/>
            <person name="Choisne N."/>
            <person name="Demange N."/>
            <person name="Orjeda G."/>
            <person name="Samain S."/>
            <person name="Cattolico L."/>
            <person name="Pelletier E."/>
            <person name="Couloux A."/>
            <person name="Segurens B."/>
            <person name="Wincker P."/>
            <person name="D'Hont A."/>
            <person name="Scarpelli C."/>
            <person name="Weissenbach J."/>
            <person name="Salanoubat M."/>
            <person name="Quetier F."/>
            <person name="Yu Y."/>
            <person name="Kim H.R."/>
            <person name="Rambo T."/>
            <person name="Currie J."/>
            <person name="Collura K."/>
            <person name="Luo M."/>
            <person name="Yang T."/>
            <person name="Ammiraju J.S.S."/>
            <person name="Engler F."/>
            <person name="Soderlund C."/>
            <person name="Wing R.A."/>
            <person name="Palmer L.E."/>
            <person name="de la Bastide M."/>
            <person name="Spiegel L."/>
            <person name="Nascimento L."/>
            <person name="Zutavern T."/>
            <person name="O'Shaughnessy A."/>
            <person name="Dike S."/>
            <person name="Dedhia N."/>
            <person name="Preston R."/>
            <person name="Balija V."/>
            <person name="McCombie W.R."/>
            <person name="Chow T."/>
            <person name="Chen H."/>
            <person name="Chung M."/>
            <person name="Chen C."/>
            <person name="Shaw J."/>
            <person name="Wu H."/>
            <person name="Hsiao K."/>
            <person name="Chao Y."/>
            <person name="Chu M."/>
            <person name="Cheng C."/>
            <person name="Hour A."/>
            <person name="Lee P."/>
            <person name="Lin S."/>
            <person name="Lin Y."/>
            <person name="Liou J."/>
            <person name="Liu S."/>
            <person name="Hsing Y."/>
            <person name="Raghuvanshi S."/>
            <person name="Mohanty A."/>
            <person name="Bharti A.K."/>
            <person name="Gaur A."/>
            <person name="Gupta V."/>
            <person name="Kumar D."/>
            <person name="Ravi V."/>
            <person name="Vij S."/>
            <person name="Kapur A."/>
            <person name="Khurana P."/>
            <person name="Khurana P."/>
            <person name="Khurana J.P."/>
            <person name="Tyagi A.K."/>
            <person name="Gaikwad K."/>
            <person name="Singh A."/>
            <person name="Dalal V."/>
            <person name="Srivastava S."/>
            <person name="Dixit A."/>
            <person name="Pal A.K."/>
            <person name="Ghazi I.A."/>
            <person name="Yadav M."/>
            <person name="Pandit A."/>
            <person name="Bhargava A."/>
            <person name="Sureshbabu K."/>
            <person name="Batra K."/>
            <person name="Sharma T.R."/>
            <person name="Mohapatra T."/>
            <person name="Singh N.K."/>
            <person name="Messing J."/>
            <person name="Nelson A.B."/>
            <person name="Fuks G."/>
            <person name="Kavchok S."/>
            <person name="Keizer G."/>
            <person name="Linton E."/>
            <person name="Llaca V."/>
            <person name="Song R."/>
            <person name="Tanyolac B."/>
            <person name="Young S."/>
            <person name="Ho-Il K."/>
            <person name="Hahn J.H."/>
            <person name="Sangsakoo G."/>
            <person name="Vanavichit A."/>
            <person name="de Mattos Luiz.A.T."/>
            <person name="Zimmer P.D."/>
            <person name="Malone G."/>
            <person name="Dellagostin O."/>
            <person name="de Oliveira A.C."/>
            <person name="Bevan M."/>
            <person name="Bancroft I."/>
            <person name="Minx P."/>
            <person name="Cordum H."/>
            <person name="Wilson R."/>
            <person name="Cheng Z."/>
            <person name="Jin W."/>
            <person name="Jiang J."/>
            <person name="Leong S.A."/>
            <person name="Iwama H."/>
            <person name="Gojobori T."/>
            <person name="Itoh T."/>
            <person name="Niimura Y."/>
            <person name="Fujii Y."/>
            <person name="Habara T."/>
            <person name="Sakai H."/>
            <person name="Sato Y."/>
            <person name="Wilson G."/>
            <person name="Kumar K."/>
            <person name="McCouch S."/>
            <person name="Juretic N."/>
            <person name="Hoen D."/>
            <person name="Wright S."/>
            <person name="Bruskiewich R."/>
            <person name="Bureau T."/>
            <person name="Miyao A."/>
            <person name="Hirochika H."/>
            <person name="Nishikawa T."/>
            <person name="Kadowaki K."/>
            <person name="Sugiura M."/>
            <person name="Burr B."/>
            <person name="Sasaki T."/>
        </authorList>
    </citation>
    <scope>NUCLEOTIDE SEQUENCE [LARGE SCALE GENOMIC DNA]</scope>
    <source>
        <strain evidence="4">cv. Nipponbare</strain>
    </source>
</reference>